<proteinExistence type="predicted"/>
<dbReference type="Proteomes" id="UP000306954">
    <property type="component" value="Unassembled WGS sequence"/>
</dbReference>
<evidence type="ECO:0000313" key="1">
    <source>
        <dbReference type="EMBL" id="TIB07724.1"/>
    </source>
</evidence>
<name>A0A4T0HT07_WALIC</name>
<reference evidence="1 2" key="1">
    <citation type="submission" date="2019-03" db="EMBL/GenBank/DDBJ databases">
        <title>Sequencing 23 genomes of Wallemia ichthyophaga.</title>
        <authorList>
            <person name="Gostincar C."/>
        </authorList>
    </citation>
    <scope>NUCLEOTIDE SEQUENCE [LARGE SCALE GENOMIC DNA]</scope>
    <source>
        <strain evidence="1 2">EXF-8621</strain>
    </source>
</reference>
<dbReference type="EMBL" id="SPOF01000078">
    <property type="protein sequence ID" value="TIB07724.1"/>
    <property type="molecule type" value="Genomic_DNA"/>
</dbReference>
<comment type="caution">
    <text evidence="1">The sequence shown here is derived from an EMBL/GenBank/DDBJ whole genome shotgun (WGS) entry which is preliminary data.</text>
</comment>
<sequence>MSPDKPTLSIKLHNHTNVITLCPSTDNVRVSGQVELNLPTKQSVKFIKIKMKNAEEIVKYAKRDEKMFMHEVVTFKQNESLDQGLHKYDFDFHVSKSQPCFAAGDVAAYIEAKVEFDEILAHPLIANMFIILVGSPSDSQQISLEHIHQDFVEDVGSFEVSFKSKHLTTQGFIDIGLYLPSAAPGLEIKGVKVKFEQHTVIQNKDKVISTPPVDKEVLLLEGSRDSTLIRANSEQDAITGHWILQLPSNDNIKPTTMEFSHGRIERKHYLEFNIMFKKDTLRLAAVRVPLTITQRTLSTAAQVPSDYGQSSNPIPTKRFWELPHSHLFSHCPADTTEDDLKSAAVGNAIGAPQGLSLSALRK</sequence>
<evidence type="ECO:0000313" key="2">
    <source>
        <dbReference type="Proteomes" id="UP000306954"/>
    </source>
</evidence>
<protein>
    <recommendedName>
        <fullName evidence="3">Arrestin-like N-terminal domain-containing protein</fullName>
    </recommendedName>
</protein>
<organism evidence="1 2">
    <name type="scientific">Wallemia ichthyophaga</name>
    <dbReference type="NCBI Taxonomy" id="245174"/>
    <lineage>
        <taxon>Eukaryota</taxon>
        <taxon>Fungi</taxon>
        <taxon>Dikarya</taxon>
        <taxon>Basidiomycota</taxon>
        <taxon>Wallemiomycotina</taxon>
        <taxon>Wallemiomycetes</taxon>
        <taxon>Wallemiales</taxon>
        <taxon>Wallemiaceae</taxon>
        <taxon>Wallemia</taxon>
    </lineage>
</organism>
<accession>A0A4T0HT07</accession>
<gene>
    <name evidence="1" type="ORF">E3P90_03942</name>
</gene>
<evidence type="ECO:0008006" key="3">
    <source>
        <dbReference type="Google" id="ProtNLM"/>
    </source>
</evidence>
<dbReference type="AlphaFoldDB" id="A0A4T0HT07"/>